<evidence type="ECO:0000313" key="11">
    <source>
        <dbReference type="EMBL" id="KUP97839.1"/>
    </source>
</evidence>
<keyword evidence="7" id="KW-0560">Oxidoreductase</keyword>
<evidence type="ECO:0000256" key="9">
    <source>
        <dbReference type="ARBA" id="ARBA00023014"/>
    </source>
</evidence>
<evidence type="ECO:0000256" key="6">
    <source>
        <dbReference type="ARBA" id="ARBA00022723"/>
    </source>
</evidence>
<keyword evidence="9" id="KW-0411">Iron-sulfur</keyword>
<dbReference type="Gene3D" id="3.40.50.720">
    <property type="entry name" value="NAD(P)-binding Rossmann-like Domain"/>
    <property type="match status" value="1"/>
</dbReference>
<dbReference type="Gene3D" id="3.50.50.60">
    <property type="entry name" value="FAD/NAD(P)-binding domain"/>
    <property type="match status" value="1"/>
</dbReference>
<dbReference type="GO" id="GO:0016491">
    <property type="term" value="F:oxidoreductase activity"/>
    <property type="evidence" value="ECO:0007669"/>
    <property type="project" value="UniProtKB-KW"/>
</dbReference>
<dbReference type="Proteomes" id="UP000074382">
    <property type="component" value="Unassembled WGS sequence"/>
</dbReference>
<keyword evidence="5" id="KW-0288">FMN</keyword>
<organism evidence="11 12">
    <name type="scientific">Thermobifida cellulosilytica TB100</name>
    <dbReference type="NCBI Taxonomy" id="665004"/>
    <lineage>
        <taxon>Bacteria</taxon>
        <taxon>Bacillati</taxon>
        <taxon>Actinomycetota</taxon>
        <taxon>Actinomycetes</taxon>
        <taxon>Streptosporangiales</taxon>
        <taxon>Nocardiopsidaceae</taxon>
        <taxon>Thermobifida</taxon>
    </lineage>
</organism>
<dbReference type="Pfam" id="PF00724">
    <property type="entry name" value="Oxidored_FMN"/>
    <property type="match status" value="1"/>
</dbReference>
<evidence type="ECO:0000256" key="3">
    <source>
        <dbReference type="ARBA" id="ARBA00011048"/>
    </source>
</evidence>
<protein>
    <submittedName>
        <fullName evidence="11">NADH:flavin oxidoreductase</fullName>
    </submittedName>
</protein>
<accession>A0A147KKS0</accession>
<dbReference type="SUPFAM" id="SSF51971">
    <property type="entry name" value="Nucleotide-binding domain"/>
    <property type="match status" value="1"/>
</dbReference>
<evidence type="ECO:0000256" key="2">
    <source>
        <dbReference type="ARBA" id="ARBA00001966"/>
    </source>
</evidence>
<reference evidence="12" key="1">
    <citation type="journal article" date="2017" name="Acta Aliment.">
        <title>Plant polysaccharide degrading enzyme system of Thermpbifida cellulosilytica TB100 revealed by de novo genome project data.</title>
        <authorList>
            <person name="Toth A."/>
            <person name="Baka E."/>
            <person name="Luzics S."/>
            <person name="Bata-Vidacs I."/>
            <person name="Nagy I."/>
            <person name="Balint B."/>
            <person name="Herceg R."/>
            <person name="Olasz F."/>
            <person name="Wilk T."/>
            <person name="Nagy T."/>
            <person name="Kriszt B."/>
            <person name="Nagy I."/>
            <person name="Kukolya J."/>
        </authorList>
    </citation>
    <scope>NUCLEOTIDE SEQUENCE [LARGE SCALE GENOMIC DNA]</scope>
    <source>
        <strain evidence="12">TB100</strain>
    </source>
</reference>
<dbReference type="OrthoDB" id="3169239at2"/>
<dbReference type="PATRIC" id="fig|665004.4.peg.1826"/>
<dbReference type="PRINTS" id="PR00411">
    <property type="entry name" value="PNDRDTASEI"/>
</dbReference>
<keyword evidence="8" id="KW-0408">Iron</keyword>
<evidence type="ECO:0000256" key="5">
    <source>
        <dbReference type="ARBA" id="ARBA00022643"/>
    </source>
</evidence>
<dbReference type="InterPro" id="IPR013785">
    <property type="entry name" value="Aldolase_TIM"/>
</dbReference>
<dbReference type="Pfam" id="PF13450">
    <property type="entry name" value="NAD_binding_8"/>
    <property type="match status" value="1"/>
</dbReference>
<evidence type="ECO:0000313" key="12">
    <source>
        <dbReference type="Proteomes" id="UP000074382"/>
    </source>
</evidence>
<keyword evidence="4" id="KW-0285">Flavoprotein</keyword>
<dbReference type="GO" id="GO:0046872">
    <property type="term" value="F:metal ion binding"/>
    <property type="evidence" value="ECO:0007669"/>
    <property type="project" value="UniProtKB-KW"/>
</dbReference>
<dbReference type="SUPFAM" id="SSF51395">
    <property type="entry name" value="FMN-linked oxidoreductases"/>
    <property type="match status" value="1"/>
</dbReference>
<feature type="domain" description="NADH:flavin oxidoreductase/NADH oxidase N-terminal" evidence="10">
    <location>
        <begin position="23"/>
        <end position="358"/>
    </location>
</feature>
<keyword evidence="12" id="KW-1185">Reference proteome</keyword>
<comment type="cofactor">
    <cofactor evidence="1">
        <name>FMN</name>
        <dbReference type="ChEBI" id="CHEBI:58210"/>
    </cofactor>
</comment>
<dbReference type="InterPro" id="IPR036188">
    <property type="entry name" value="FAD/NAD-bd_sf"/>
</dbReference>
<comment type="caution">
    <text evidence="11">The sequence shown here is derived from an EMBL/GenBank/DDBJ whole genome shotgun (WGS) entry which is preliminary data.</text>
</comment>
<dbReference type="InterPro" id="IPR051793">
    <property type="entry name" value="NADH:flavin_oxidoreductase"/>
</dbReference>
<dbReference type="AlphaFoldDB" id="A0A147KKS0"/>
<evidence type="ECO:0000256" key="8">
    <source>
        <dbReference type="ARBA" id="ARBA00023004"/>
    </source>
</evidence>
<dbReference type="PANTHER" id="PTHR42917">
    <property type="entry name" value="2,4-DIENOYL-COA REDUCTASE"/>
    <property type="match status" value="1"/>
</dbReference>
<evidence type="ECO:0000256" key="7">
    <source>
        <dbReference type="ARBA" id="ARBA00023002"/>
    </source>
</evidence>
<dbReference type="STRING" id="665004.AC529_05200"/>
<comment type="cofactor">
    <cofactor evidence="2">
        <name>[4Fe-4S] cluster</name>
        <dbReference type="ChEBI" id="CHEBI:49883"/>
    </cofactor>
</comment>
<dbReference type="EMBL" id="LGEM01000020">
    <property type="protein sequence ID" value="KUP97839.1"/>
    <property type="molecule type" value="Genomic_DNA"/>
</dbReference>
<sequence length="671" mass="73617">MQSTGTRQGQDAQTGGATAFPHLFQPFQIGPMKLRNRVMAPPHSSAIGNLWGPDEKEAERTFAYWRSRVADGGPAWVGGVTGRVANKLIPGFEPHGYGAETKGYFRLPFYVERIGRFVDKMHSAGAVVTTQLTLLGGVPHAPSNRRSSTLYNHRPHVLRTDEIAEFVEEYRFSAGQARKAGLDGIELHLNHDDMLEWFLSPLTNQRDDAYGGSLENRARFAVEVLTAVREEIGTDMALGVRLNLREEEPGGYTEADGIEIAQYLESTGLLDFLHAVIGSPWGDPSYIQPYFYEPAQWADLAGRLRRAVSLPVVYSGRVNSVEVAEQVLADGNADVVGMARALIADGDILRKAREGRPEDIRPCVGGNECITRRYVDKLPFGCAVNPHTSHEIEGPWRRAARPRRLLVVGGGPAGMELAALTAESGHTVELWEAADHLGGQLRAVVNAPFQQQMARYLDWQERRLAKAGVRVHCGRRATVENVLAADFDVVAVATGATPRRPAEIEGVDQDHFVYDVRDVLLGNVAVGQEVLVVAQDDHLPPLMVADHLSERGHDVTIVYPTAGPAPMLGRYILGGMLARLSARGVVFRFMEDVIGIEEDRIRLRHTYSHRESELGAFDSVVLACGGDADSALHDELIGRVPELHLLGDAFAPTRLVAVTRQAYALAKELQK</sequence>
<comment type="similarity">
    <text evidence="3">In the N-terminal section; belongs to the NADH:flavin oxidoreductase/NADH oxidase family.</text>
</comment>
<gene>
    <name evidence="11" type="ORF">AC529_05200</name>
</gene>
<proteinExistence type="inferred from homology"/>
<dbReference type="GO" id="GO:0051536">
    <property type="term" value="F:iron-sulfur cluster binding"/>
    <property type="evidence" value="ECO:0007669"/>
    <property type="project" value="UniProtKB-KW"/>
</dbReference>
<evidence type="ECO:0000256" key="4">
    <source>
        <dbReference type="ARBA" id="ARBA00022630"/>
    </source>
</evidence>
<evidence type="ECO:0000256" key="1">
    <source>
        <dbReference type="ARBA" id="ARBA00001917"/>
    </source>
</evidence>
<dbReference type="PANTHER" id="PTHR42917:SF2">
    <property type="entry name" value="2,4-DIENOYL-COA REDUCTASE [(2E)-ENOYL-COA-PRODUCING]"/>
    <property type="match status" value="1"/>
</dbReference>
<dbReference type="InterPro" id="IPR001155">
    <property type="entry name" value="OxRdtase_FMN_N"/>
</dbReference>
<name>A0A147KKS0_THECS</name>
<dbReference type="Gene3D" id="3.20.20.70">
    <property type="entry name" value="Aldolase class I"/>
    <property type="match status" value="1"/>
</dbReference>
<dbReference type="GO" id="GO:0010181">
    <property type="term" value="F:FMN binding"/>
    <property type="evidence" value="ECO:0007669"/>
    <property type="project" value="InterPro"/>
</dbReference>
<dbReference type="RefSeq" id="WP_068755299.1">
    <property type="nucleotide sequence ID" value="NZ_KQ950181.1"/>
</dbReference>
<dbReference type="PRINTS" id="PR00368">
    <property type="entry name" value="FADPNR"/>
</dbReference>
<evidence type="ECO:0000259" key="10">
    <source>
        <dbReference type="Pfam" id="PF00724"/>
    </source>
</evidence>
<keyword evidence="6" id="KW-0479">Metal-binding</keyword>